<dbReference type="GO" id="GO:0003824">
    <property type="term" value="F:catalytic activity"/>
    <property type="evidence" value="ECO:0007669"/>
    <property type="project" value="InterPro"/>
</dbReference>
<dbReference type="EMBL" id="HACG01048680">
    <property type="protein sequence ID" value="CEK95545.1"/>
    <property type="molecule type" value="Transcribed_RNA"/>
</dbReference>
<reference evidence="3" key="1">
    <citation type="submission" date="2014-12" db="EMBL/GenBank/DDBJ databases">
        <title>Insight into the proteome of Arion vulgaris.</title>
        <authorList>
            <person name="Aradska J."/>
            <person name="Bulat T."/>
            <person name="Smidak R."/>
            <person name="Sarate P."/>
            <person name="Gangsoo J."/>
            <person name="Sialana F."/>
            <person name="Bilban M."/>
            <person name="Lubec G."/>
        </authorList>
    </citation>
    <scope>NUCLEOTIDE SEQUENCE</scope>
    <source>
        <tissue evidence="3">Skin</tissue>
    </source>
</reference>
<dbReference type="InterPro" id="IPR005135">
    <property type="entry name" value="Endo/exonuclease/phosphatase"/>
</dbReference>
<feature type="domain" description="Endonuclease/exonuclease/phosphatase" evidence="1">
    <location>
        <begin position="1"/>
        <end position="78"/>
    </location>
</feature>
<dbReference type="Pfam" id="PF14529">
    <property type="entry name" value="Exo_endo_phos_2"/>
    <property type="match status" value="1"/>
</dbReference>
<dbReference type="AlphaFoldDB" id="A0A0B7BRP1"/>
<evidence type="ECO:0000259" key="1">
    <source>
        <dbReference type="Pfam" id="PF14529"/>
    </source>
</evidence>
<gene>
    <name evidence="3" type="primary">ORF207540</name>
    <name evidence="2" type="synonym">ORF207517</name>
</gene>
<dbReference type="Gene3D" id="3.60.10.10">
    <property type="entry name" value="Endonuclease/exonuclease/phosphatase"/>
    <property type="match status" value="1"/>
</dbReference>
<proteinExistence type="predicted"/>
<dbReference type="EMBL" id="HACG01048687">
    <property type="protein sequence ID" value="CEK95552.1"/>
    <property type="molecule type" value="Transcribed_RNA"/>
</dbReference>
<evidence type="ECO:0000313" key="3">
    <source>
        <dbReference type="EMBL" id="CEK95552.1"/>
    </source>
</evidence>
<organism evidence="3">
    <name type="scientific">Arion vulgaris</name>
    <dbReference type="NCBI Taxonomy" id="1028688"/>
    <lineage>
        <taxon>Eukaryota</taxon>
        <taxon>Metazoa</taxon>
        <taxon>Spiralia</taxon>
        <taxon>Lophotrochozoa</taxon>
        <taxon>Mollusca</taxon>
        <taxon>Gastropoda</taxon>
        <taxon>Heterobranchia</taxon>
        <taxon>Euthyneura</taxon>
        <taxon>Panpulmonata</taxon>
        <taxon>Eupulmonata</taxon>
        <taxon>Stylommatophora</taxon>
        <taxon>Helicina</taxon>
        <taxon>Arionoidea</taxon>
        <taxon>Arionidae</taxon>
        <taxon>Arion</taxon>
    </lineage>
</organism>
<name>A0A0B7BRP1_9EUPU</name>
<dbReference type="InterPro" id="IPR036691">
    <property type="entry name" value="Endo/exonu/phosph_ase_sf"/>
</dbReference>
<accession>A0A0B7BRP1</accession>
<feature type="non-terminal residue" evidence="3">
    <location>
        <position position="1"/>
    </location>
</feature>
<evidence type="ECO:0000313" key="2">
    <source>
        <dbReference type="EMBL" id="CEK95545.1"/>
    </source>
</evidence>
<dbReference type="SUPFAM" id="SSF56219">
    <property type="entry name" value="DNase I-like"/>
    <property type="match status" value="1"/>
</dbReference>
<sequence>NAKGRSWGNISSNTQGEDLELALETTELLCINTSGVTRIASRPGDDDSVFDLTLVSPQLTAVCRWGILGYHGSDHRPCIILVNKGRSKQHRPVTHSFQYDTTGQDVISRIRCVKRGKHTNSSKRWEQPPWWDDEVEKAWIDKRCAVRRWQTARKNGTTHPADILQLKQEMNNKTGCFKALARTVKSEKWAEFCQRVGNNKSLNLFWRLHRSMNGTVKNRCVIDFQSLDLTWQRTDENKGRALFAHYLEQSDQKDIVGRNTARQSIAAKCKNQELDVDDLVTVEEIKDAVRRAKNSAPGPDGIRYGDIGGLSDGEWEELAGIYNKSITTAIINEEWLHWYLCRSLAKTTQKFRAIG</sequence>
<protein>
    <recommendedName>
        <fullName evidence="1">Endonuclease/exonuclease/phosphatase domain-containing protein</fullName>
    </recommendedName>
</protein>